<proteinExistence type="predicted"/>
<keyword evidence="4 6" id="KW-1133">Transmembrane helix</keyword>
<feature type="transmembrane region" description="Helical" evidence="6">
    <location>
        <begin position="379"/>
        <end position="402"/>
    </location>
</feature>
<dbReference type="GO" id="GO:0005886">
    <property type="term" value="C:plasma membrane"/>
    <property type="evidence" value="ECO:0007669"/>
    <property type="project" value="UniProtKB-SubCell"/>
</dbReference>
<feature type="transmembrane region" description="Helical" evidence="6">
    <location>
        <begin position="423"/>
        <end position="444"/>
    </location>
</feature>
<dbReference type="EMBL" id="FOBB01000002">
    <property type="protein sequence ID" value="SEL61407.1"/>
    <property type="molecule type" value="Genomic_DNA"/>
</dbReference>
<feature type="transmembrane region" description="Helical" evidence="6">
    <location>
        <begin position="21"/>
        <end position="42"/>
    </location>
</feature>
<feature type="transmembrane region" description="Helical" evidence="6">
    <location>
        <begin position="672"/>
        <end position="693"/>
    </location>
</feature>
<keyword evidence="10" id="KW-1185">Reference proteome</keyword>
<keyword evidence="5 6" id="KW-0472">Membrane</keyword>
<comment type="subcellular location">
    <subcellularLocation>
        <location evidence="1">Cell membrane</location>
        <topology evidence="1">Multi-pass membrane protein</topology>
    </subcellularLocation>
</comment>
<evidence type="ECO:0000256" key="5">
    <source>
        <dbReference type="ARBA" id="ARBA00023136"/>
    </source>
</evidence>
<feature type="domain" description="ABC3 transporter permease C-terminal" evidence="7">
    <location>
        <begin position="672"/>
        <end position="781"/>
    </location>
</feature>
<dbReference type="RefSeq" id="WP_089910380.1">
    <property type="nucleotide sequence ID" value="NZ_FOBB01000002.1"/>
</dbReference>
<keyword evidence="2" id="KW-1003">Cell membrane</keyword>
<evidence type="ECO:0000256" key="3">
    <source>
        <dbReference type="ARBA" id="ARBA00022692"/>
    </source>
</evidence>
<dbReference type="Pfam" id="PF12704">
    <property type="entry name" value="MacB_PCD"/>
    <property type="match status" value="2"/>
</dbReference>
<feature type="transmembrane region" description="Helical" evidence="6">
    <location>
        <begin position="721"/>
        <end position="740"/>
    </location>
</feature>
<feature type="domain" description="MacB-like periplasmic core" evidence="8">
    <location>
        <begin position="20"/>
        <end position="240"/>
    </location>
</feature>
<evidence type="ECO:0000256" key="1">
    <source>
        <dbReference type="ARBA" id="ARBA00004651"/>
    </source>
</evidence>
<dbReference type="Proteomes" id="UP000198984">
    <property type="component" value="Unassembled WGS sequence"/>
</dbReference>
<organism evidence="9 10">
    <name type="scientific">Chitinophaga rupis</name>
    <dbReference type="NCBI Taxonomy" id="573321"/>
    <lineage>
        <taxon>Bacteria</taxon>
        <taxon>Pseudomonadati</taxon>
        <taxon>Bacteroidota</taxon>
        <taxon>Chitinophagia</taxon>
        <taxon>Chitinophagales</taxon>
        <taxon>Chitinophagaceae</taxon>
        <taxon>Chitinophaga</taxon>
    </lineage>
</organism>
<feature type="transmembrane region" description="Helical" evidence="6">
    <location>
        <begin position="338"/>
        <end position="359"/>
    </location>
</feature>
<evidence type="ECO:0000259" key="8">
    <source>
        <dbReference type="Pfam" id="PF12704"/>
    </source>
</evidence>
<dbReference type="PANTHER" id="PTHR30572">
    <property type="entry name" value="MEMBRANE COMPONENT OF TRANSPORTER-RELATED"/>
    <property type="match status" value="1"/>
</dbReference>
<dbReference type="GO" id="GO:0022857">
    <property type="term" value="F:transmembrane transporter activity"/>
    <property type="evidence" value="ECO:0007669"/>
    <property type="project" value="TreeGrafter"/>
</dbReference>
<evidence type="ECO:0000313" key="9">
    <source>
        <dbReference type="EMBL" id="SEL61407.1"/>
    </source>
</evidence>
<feature type="domain" description="MacB-like periplasmic core" evidence="8">
    <location>
        <begin position="525"/>
        <end position="636"/>
    </location>
</feature>
<protein>
    <submittedName>
        <fullName evidence="9">ABC-type antimicrobial peptide transport system, permease component</fullName>
    </submittedName>
</protein>
<evidence type="ECO:0000256" key="2">
    <source>
        <dbReference type="ARBA" id="ARBA00022475"/>
    </source>
</evidence>
<dbReference type="AlphaFoldDB" id="A0A1H7RPT9"/>
<feature type="transmembrane region" description="Helical" evidence="6">
    <location>
        <begin position="279"/>
        <end position="302"/>
    </location>
</feature>
<feature type="domain" description="ABC3 transporter permease C-terminal" evidence="7">
    <location>
        <begin position="288"/>
        <end position="404"/>
    </location>
</feature>
<reference evidence="9 10" key="1">
    <citation type="submission" date="2016-10" db="EMBL/GenBank/DDBJ databases">
        <authorList>
            <person name="de Groot N.N."/>
        </authorList>
    </citation>
    <scope>NUCLEOTIDE SEQUENCE [LARGE SCALE GENOMIC DNA]</scope>
    <source>
        <strain evidence="9 10">DSM 21039</strain>
    </source>
</reference>
<dbReference type="OrthoDB" id="5933722at2"/>
<dbReference type="PANTHER" id="PTHR30572:SF18">
    <property type="entry name" value="ABC-TYPE MACROLIDE FAMILY EXPORT SYSTEM PERMEASE COMPONENT 2"/>
    <property type="match status" value="1"/>
</dbReference>
<evidence type="ECO:0000256" key="4">
    <source>
        <dbReference type="ARBA" id="ARBA00022989"/>
    </source>
</evidence>
<dbReference type="InterPro" id="IPR050250">
    <property type="entry name" value="Macrolide_Exporter_MacB"/>
</dbReference>
<gene>
    <name evidence="9" type="ORF">SAMN04488505_102681</name>
</gene>
<evidence type="ECO:0000259" key="7">
    <source>
        <dbReference type="Pfam" id="PF02687"/>
    </source>
</evidence>
<dbReference type="InterPro" id="IPR003838">
    <property type="entry name" value="ABC3_permease_C"/>
</dbReference>
<dbReference type="STRING" id="573321.SAMN04488505_102681"/>
<sequence length="792" mass="89063">MFKNYIKVAFRNLLKHKSFSFINIFGLSMGMAVTMMIGLWVWDELSFDQYHTNYPRIAEVWQHVTDGKEGGAFPSMPVPLGAELRMAYPGDLKYVVRTGGGKYTVAAGDNKFTQSGIFIEPDGPEMFSFHMLQGTRDGLKDPSSILISRSLAKKLFGNEDPMGKLVKITNIFSLKVAGVYEDLPENTFWSGTEFFAPWDKYVSTWDWVRKLKDDWGSNISGLYVQIADHADMDKVSAKIGDVLTRKHPEKNFKATLFLHPMRKWHLYSNFVNGVNEGGLITFVWLFGIIGVFVLLLACINFMNLSTARSEKRAKEVGIRKAIGSLRSQLVSQFYSESVLMSLFAFVLAIILVTTMLPWFNTVSGKHIVFPWTNAWCWIAGISFSLLTGFIAGSYPAIYLSSFQPVKVLKGTFRAGRFASLPRKALVVVQFTVSVLLITGTVIVYRQIQYAKNRPVGYERQGLISIHETTPEVYDNYDIIRRTLLENNVAVEMAESQCPITDIWANSGGFDWAGKDPSFEAYFANIAVRHEFGKAVNWKLKEGRDFSKALASDSEALILNEAAVKYMGIKGDPVGMTIRWNGKDHQVIGVTEDMIMTSPYRAVPQSVFSILHEGGNIINIRLNPRMNMSEALKKLEAVFKQYNSSAPFEYTFVDEEYAKKFGAEERIAKLSTVFAALAIIISCLGLFGLASFIAEQRTKEIGIRKVLGASIFNLWRMLSRDFALLVVLSCCIATPIAWYFLHQWLQQYEYRTNISWIIFLAVGAGALFIALSTVSYQAIKTALANPVKSLRAE</sequence>
<accession>A0A1H7RPT9</accession>
<name>A0A1H7RPT9_9BACT</name>
<evidence type="ECO:0000256" key="6">
    <source>
        <dbReference type="SAM" id="Phobius"/>
    </source>
</evidence>
<keyword evidence="3 6" id="KW-0812">Transmembrane</keyword>
<dbReference type="InterPro" id="IPR025857">
    <property type="entry name" value="MacB_PCD"/>
</dbReference>
<dbReference type="Pfam" id="PF02687">
    <property type="entry name" value="FtsX"/>
    <property type="match status" value="2"/>
</dbReference>
<feature type="transmembrane region" description="Helical" evidence="6">
    <location>
        <begin position="752"/>
        <end position="770"/>
    </location>
</feature>
<evidence type="ECO:0000313" key="10">
    <source>
        <dbReference type="Proteomes" id="UP000198984"/>
    </source>
</evidence>